<name>I4ED38_9BACT</name>
<dbReference type="Pfam" id="PF02517">
    <property type="entry name" value="Rce1-like"/>
    <property type="match status" value="1"/>
</dbReference>
<keyword evidence="1" id="KW-0812">Transmembrane</keyword>
<feature type="transmembrane region" description="Helical" evidence="1">
    <location>
        <begin position="12"/>
        <end position="37"/>
    </location>
</feature>
<dbReference type="InterPro" id="IPR003675">
    <property type="entry name" value="Rce1/LyrA-like_dom"/>
</dbReference>
<organism evidence="3 4">
    <name type="scientific">Nitrolancea hollandica Lb</name>
    <dbReference type="NCBI Taxonomy" id="1129897"/>
    <lineage>
        <taxon>Bacteria</taxon>
        <taxon>Pseudomonadati</taxon>
        <taxon>Thermomicrobiota</taxon>
        <taxon>Thermomicrobia</taxon>
        <taxon>Sphaerobacterales</taxon>
        <taxon>Sphaerobacterineae</taxon>
        <taxon>Sphaerobacteraceae</taxon>
        <taxon>Nitrolancea</taxon>
    </lineage>
</organism>
<feature type="transmembrane region" description="Helical" evidence="1">
    <location>
        <begin position="220"/>
        <end position="240"/>
    </location>
</feature>
<feature type="transmembrane region" description="Helical" evidence="1">
    <location>
        <begin position="43"/>
        <end position="70"/>
    </location>
</feature>
<keyword evidence="1" id="KW-0472">Membrane</keyword>
<reference evidence="3 4" key="1">
    <citation type="journal article" date="2012" name="ISME J.">
        <title>Nitrification expanded: discovery, physiology and genomics of a nitrite-oxidizing bacterium from the phylum Chloroflexi.</title>
        <authorList>
            <person name="Sorokin D.Y."/>
            <person name="Lucker S."/>
            <person name="Vejmelkova D."/>
            <person name="Kostrikina N.A."/>
            <person name="Kleerebezem R."/>
            <person name="Rijpstra W.I."/>
            <person name="Damste J.S."/>
            <person name="Le Paslier D."/>
            <person name="Muyzer G."/>
            <person name="Wagner M."/>
            <person name="van Loosdrecht M.C."/>
            <person name="Daims H."/>
        </authorList>
    </citation>
    <scope>NUCLEOTIDE SEQUENCE [LARGE SCALE GENOMIC DNA]</scope>
    <source>
        <strain evidence="4">none</strain>
    </source>
</reference>
<proteinExistence type="predicted"/>
<dbReference type="PANTHER" id="PTHR36435">
    <property type="entry name" value="SLR1288 PROTEIN"/>
    <property type="match status" value="1"/>
</dbReference>
<evidence type="ECO:0000259" key="2">
    <source>
        <dbReference type="Pfam" id="PF02517"/>
    </source>
</evidence>
<feature type="domain" description="CAAX prenyl protease 2/Lysostaphin resistance protein A-like" evidence="2">
    <location>
        <begin position="105"/>
        <end position="202"/>
    </location>
</feature>
<dbReference type="EMBL" id="CAGS01000042">
    <property type="protein sequence ID" value="CCF82600.1"/>
    <property type="molecule type" value="Genomic_DNA"/>
</dbReference>
<keyword evidence="4" id="KW-1185">Reference proteome</keyword>
<dbReference type="AlphaFoldDB" id="I4ED38"/>
<feature type="transmembrane region" description="Helical" evidence="1">
    <location>
        <begin position="166"/>
        <end position="183"/>
    </location>
</feature>
<accession>I4ED38</accession>
<feature type="transmembrane region" description="Helical" evidence="1">
    <location>
        <begin position="107"/>
        <end position="125"/>
    </location>
</feature>
<protein>
    <submittedName>
        <fullName evidence="3">Putative Abortive infection protein</fullName>
    </submittedName>
</protein>
<gene>
    <name evidence="3" type="ORF">NITHO_1360001</name>
</gene>
<dbReference type="Proteomes" id="UP000004221">
    <property type="component" value="Unassembled WGS sequence"/>
</dbReference>
<dbReference type="GO" id="GO:0080120">
    <property type="term" value="P:CAAX-box protein maturation"/>
    <property type="evidence" value="ECO:0007669"/>
    <property type="project" value="UniProtKB-ARBA"/>
</dbReference>
<evidence type="ECO:0000313" key="3">
    <source>
        <dbReference type="EMBL" id="CCF82600.1"/>
    </source>
</evidence>
<feature type="transmembrane region" description="Helical" evidence="1">
    <location>
        <begin position="190"/>
        <end position="208"/>
    </location>
</feature>
<dbReference type="PANTHER" id="PTHR36435:SF1">
    <property type="entry name" value="CAAX AMINO TERMINAL PROTEASE FAMILY PROTEIN"/>
    <property type="match status" value="1"/>
</dbReference>
<dbReference type="InterPro" id="IPR052710">
    <property type="entry name" value="CAAX_protease"/>
</dbReference>
<dbReference type="GO" id="GO:0004175">
    <property type="term" value="F:endopeptidase activity"/>
    <property type="evidence" value="ECO:0007669"/>
    <property type="project" value="UniProtKB-ARBA"/>
</dbReference>
<evidence type="ECO:0000313" key="4">
    <source>
        <dbReference type="Proteomes" id="UP000004221"/>
    </source>
</evidence>
<sequence>MRIQDFVTRYPLPSALLLLPLTWITGPIARAILWLFAPNASEATQILVSVAAHALLAVILLTWLNCWRAVGFNGPSQWRSLYLLWVLPIPILLNLSSGIHVTGQSAIALYAAITILTGFSEEAIFRGIMLQTLLPFGAIGASAISALLFGLAHLSNLVAGFNPTVVLFQVASAIPLGFLFAALRLRTNTIWPMIATHALIDLAAFLTIGQMVTSRTVPPVAYLGILFFYVPLAAYGLFVLRKTRGPGAGLPAPRTPASA</sequence>
<comment type="caution">
    <text evidence="3">The sequence shown here is derived from an EMBL/GenBank/DDBJ whole genome shotgun (WGS) entry which is preliminary data.</text>
</comment>
<keyword evidence="1" id="KW-1133">Transmembrane helix</keyword>
<feature type="transmembrane region" description="Helical" evidence="1">
    <location>
        <begin position="132"/>
        <end position="154"/>
    </location>
</feature>
<feature type="transmembrane region" description="Helical" evidence="1">
    <location>
        <begin position="82"/>
        <end position="101"/>
    </location>
</feature>
<evidence type="ECO:0000256" key="1">
    <source>
        <dbReference type="SAM" id="Phobius"/>
    </source>
</evidence>